<reference evidence="2" key="1">
    <citation type="journal article" date="2020" name="mSystems">
        <title>Genome- and Community-Level Interaction Insights into Carbon Utilization and Element Cycling Functions of Hydrothermarchaeota in Hydrothermal Sediment.</title>
        <authorList>
            <person name="Zhou Z."/>
            <person name="Liu Y."/>
            <person name="Xu W."/>
            <person name="Pan J."/>
            <person name="Luo Z.H."/>
            <person name="Li M."/>
        </authorList>
    </citation>
    <scope>NUCLEOTIDE SEQUENCE [LARGE SCALE GENOMIC DNA]</scope>
    <source>
        <strain evidence="2">SpSt-418</strain>
    </source>
</reference>
<dbReference type="GO" id="GO:0005524">
    <property type="term" value="F:ATP binding"/>
    <property type="evidence" value="ECO:0007669"/>
    <property type="project" value="InterPro"/>
</dbReference>
<dbReference type="PANTHER" id="PTHR30153:SF2">
    <property type="entry name" value="REPLICATIVE DNA HELICASE"/>
    <property type="match status" value="1"/>
</dbReference>
<evidence type="ECO:0000259" key="1">
    <source>
        <dbReference type="Pfam" id="PF03796"/>
    </source>
</evidence>
<protein>
    <recommendedName>
        <fullName evidence="1">SF4 helicase domain-containing protein</fullName>
    </recommendedName>
</protein>
<feature type="domain" description="SF4 helicase" evidence="1">
    <location>
        <begin position="9"/>
        <end position="208"/>
    </location>
</feature>
<accession>A0A7C3KFS0</accession>
<dbReference type="Gene3D" id="3.40.50.300">
    <property type="entry name" value="P-loop containing nucleotide triphosphate hydrolases"/>
    <property type="match status" value="1"/>
</dbReference>
<dbReference type="GO" id="GO:0003678">
    <property type="term" value="F:DNA helicase activity"/>
    <property type="evidence" value="ECO:0007669"/>
    <property type="project" value="InterPro"/>
</dbReference>
<evidence type="ECO:0000313" key="2">
    <source>
        <dbReference type="EMBL" id="HFM98885.1"/>
    </source>
</evidence>
<comment type="caution">
    <text evidence="2">The sequence shown here is derived from an EMBL/GenBank/DDBJ whole genome shotgun (WGS) entry which is preliminary data.</text>
</comment>
<proteinExistence type="predicted"/>
<name>A0A7C3KFS0_9CYAN</name>
<dbReference type="Pfam" id="PF03796">
    <property type="entry name" value="DnaB_C"/>
    <property type="match status" value="1"/>
</dbReference>
<dbReference type="PANTHER" id="PTHR30153">
    <property type="entry name" value="REPLICATIVE DNA HELICASE DNAB"/>
    <property type="match status" value="1"/>
</dbReference>
<dbReference type="AlphaFoldDB" id="A0A7C3KFS0"/>
<organism evidence="2">
    <name type="scientific">Oscillatoriales cyanobacterium SpSt-418</name>
    <dbReference type="NCBI Taxonomy" id="2282169"/>
    <lineage>
        <taxon>Bacteria</taxon>
        <taxon>Bacillati</taxon>
        <taxon>Cyanobacteriota</taxon>
        <taxon>Cyanophyceae</taxon>
        <taxon>Oscillatoriophycideae</taxon>
        <taxon>Oscillatoriales</taxon>
    </lineage>
</organism>
<dbReference type="GO" id="GO:0006260">
    <property type="term" value="P:DNA replication"/>
    <property type="evidence" value="ECO:0007669"/>
    <property type="project" value="InterPro"/>
</dbReference>
<dbReference type="GO" id="GO:0005829">
    <property type="term" value="C:cytosol"/>
    <property type="evidence" value="ECO:0007669"/>
    <property type="project" value="TreeGrafter"/>
</dbReference>
<dbReference type="SUPFAM" id="SSF52540">
    <property type="entry name" value="P-loop containing nucleoside triphosphate hydrolases"/>
    <property type="match status" value="1"/>
</dbReference>
<dbReference type="InterPro" id="IPR007694">
    <property type="entry name" value="DNA_helicase_DnaB-like_C"/>
</dbReference>
<gene>
    <name evidence="2" type="ORF">ENR64_14230</name>
</gene>
<dbReference type="EMBL" id="DSRU01000211">
    <property type="protein sequence ID" value="HFM98885.1"/>
    <property type="molecule type" value="Genomic_DNA"/>
</dbReference>
<sequence length="224" mass="24882">MRAYDQQIAEHLTILEAGPEVTVAHLKGVIAQVRRTASLSKNAPVLVVVDYLQLMCCGDEKLDSGANEVLRVSRVATGLKQLARDTNTAVVAISDINKAAYQEALRTGTLDMGALRDSFKIAHAADCIMLLQTGKAQRGNDQPKDQVDLLEERYAGNHLKLRQLQDVRTRFPLNEKAKATYARLSLLKNRGGMTAEPMFVYERAYHRFIPVDLDLGGDNEFEDL</sequence>
<dbReference type="InterPro" id="IPR027417">
    <property type="entry name" value="P-loop_NTPase"/>
</dbReference>